<sequence length="159" mass="17161">MGLHGTILRNRWRRSSASKYYYYLRDVAPARLSCPILGLLPTRLPPAESLETPSTTAMPAITLPTAASSCSFRRPLAASSSFLLPLRLLPSSVHASLRSSSRIMAVSASDAGRIPVADVPVESMAVKPPSHPTYDLKAVIALALSEDAGDLVRQSIWYN</sequence>
<dbReference type="EMBL" id="AMZH03002408">
    <property type="protein sequence ID" value="RRT75674.1"/>
    <property type="molecule type" value="Genomic_DNA"/>
</dbReference>
<organism evidence="1 2">
    <name type="scientific">Ensete ventricosum</name>
    <name type="common">Abyssinian banana</name>
    <name type="synonym">Musa ensete</name>
    <dbReference type="NCBI Taxonomy" id="4639"/>
    <lineage>
        <taxon>Eukaryota</taxon>
        <taxon>Viridiplantae</taxon>
        <taxon>Streptophyta</taxon>
        <taxon>Embryophyta</taxon>
        <taxon>Tracheophyta</taxon>
        <taxon>Spermatophyta</taxon>
        <taxon>Magnoliopsida</taxon>
        <taxon>Liliopsida</taxon>
        <taxon>Zingiberales</taxon>
        <taxon>Musaceae</taxon>
        <taxon>Ensete</taxon>
    </lineage>
</organism>
<reference evidence="1 2" key="1">
    <citation type="journal article" date="2014" name="Agronomy (Basel)">
        <title>A Draft Genome Sequence for Ensete ventricosum, the Drought-Tolerant Tree Against Hunger.</title>
        <authorList>
            <person name="Harrison J."/>
            <person name="Moore K.A."/>
            <person name="Paszkiewicz K."/>
            <person name="Jones T."/>
            <person name="Grant M."/>
            <person name="Ambacheew D."/>
            <person name="Muzemil S."/>
            <person name="Studholme D.J."/>
        </authorList>
    </citation>
    <scope>NUCLEOTIDE SEQUENCE [LARGE SCALE GENOMIC DNA]</scope>
</reference>
<protein>
    <submittedName>
        <fullName evidence="1">Uncharacterized protein</fullName>
    </submittedName>
</protein>
<name>A0A427AHI2_ENSVE</name>
<evidence type="ECO:0000313" key="2">
    <source>
        <dbReference type="Proteomes" id="UP000287651"/>
    </source>
</evidence>
<comment type="caution">
    <text evidence="1">The sequence shown here is derived from an EMBL/GenBank/DDBJ whole genome shotgun (WGS) entry which is preliminary data.</text>
</comment>
<gene>
    <name evidence="1" type="ORF">B296_00031001</name>
</gene>
<accession>A0A427AHI2</accession>
<evidence type="ECO:0000313" key="1">
    <source>
        <dbReference type="EMBL" id="RRT75674.1"/>
    </source>
</evidence>
<dbReference type="Proteomes" id="UP000287651">
    <property type="component" value="Unassembled WGS sequence"/>
</dbReference>
<dbReference type="AlphaFoldDB" id="A0A427AHI2"/>
<proteinExistence type="predicted"/>